<name>A0A6I6FAZ7_9CLOT</name>
<comment type="catalytic activity">
    <reaction evidence="11 12">
        <text>L-aspartate 4-semialdehyde + pyruvate = (2S,4S)-4-hydroxy-2,3,4,5-tetrahydrodipicolinate + H2O + H(+)</text>
        <dbReference type="Rhea" id="RHEA:34171"/>
        <dbReference type="ChEBI" id="CHEBI:15361"/>
        <dbReference type="ChEBI" id="CHEBI:15377"/>
        <dbReference type="ChEBI" id="CHEBI:15378"/>
        <dbReference type="ChEBI" id="CHEBI:67139"/>
        <dbReference type="ChEBI" id="CHEBI:537519"/>
        <dbReference type="EC" id="4.3.3.7"/>
    </reaction>
</comment>
<keyword evidence="9 12" id="KW-0456">Lyase</keyword>
<evidence type="ECO:0000256" key="10">
    <source>
        <dbReference type="ARBA" id="ARBA00023270"/>
    </source>
</evidence>
<dbReference type="AlphaFoldDB" id="A0A6I6FAZ7"/>
<dbReference type="UniPathway" id="UPA00034">
    <property type="reaction ID" value="UER00017"/>
</dbReference>
<evidence type="ECO:0000256" key="12">
    <source>
        <dbReference type="HAMAP-Rule" id="MF_00418"/>
    </source>
</evidence>
<dbReference type="PANTHER" id="PTHR12128">
    <property type="entry name" value="DIHYDRODIPICOLINATE SYNTHASE"/>
    <property type="match status" value="1"/>
</dbReference>
<keyword evidence="5 12" id="KW-0963">Cytoplasm</keyword>
<comment type="pathway">
    <text evidence="2 12">Amino-acid biosynthesis; L-lysine biosynthesis via DAP pathway; (S)-tetrahydrodipicolinate from L-aspartate: step 3/4.</text>
</comment>
<comment type="subunit">
    <text evidence="12">Homotetramer; dimer of dimers.</text>
</comment>
<dbReference type="EC" id="4.3.3.7" evidence="4 12"/>
<evidence type="ECO:0000256" key="7">
    <source>
        <dbReference type="ARBA" id="ARBA00022915"/>
    </source>
</evidence>
<feature type="site" description="Part of a proton relay during catalysis" evidence="12">
    <location>
        <position position="45"/>
    </location>
</feature>
<dbReference type="GO" id="GO:0019877">
    <property type="term" value="P:diaminopimelate biosynthetic process"/>
    <property type="evidence" value="ECO:0007669"/>
    <property type="project" value="UniProtKB-UniRule"/>
</dbReference>
<evidence type="ECO:0000256" key="6">
    <source>
        <dbReference type="ARBA" id="ARBA00022605"/>
    </source>
</evidence>
<dbReference type="PROSITE" id="PS00665">
    <property type="entry name" value="DHDPS_1"/>
    <property type="match status" value="1"/>
</dbReference>
<evidence type="ECO:0000256" key="9">
    <source>
        <dbReference type="ARBA" id="ARBA00023239"/>
    </source>
</evidence>
<comment type="subcellular location">
    <subcellularLocation>
        <location evidence="12">Cytoplasm</location>
    </subcellularLocation>
</comment>
<dbReference type="InterPro" id="IPR013785">
    <property type="entry name" value="Aldolase_TIM"/>
</dbReference>
<dbReference type="GO" id="GO:0009089">
    <property type="term" value="P:lysine biosynthetic process via diaminopimelate"/>
    <property type="evidence" value="ECO:0007669"/>
    <property type="project" value="UniProtKB-UniRule"/>
</dbReference>
<evidence type="ECO:0000256" key="11">
    <source>
        <dbReference type="ARBA" id="ARBA00047836"/>
    </source>
</evidence>
<feature type="site" description="Part of a proton relay during catalysis" evidence="12">
    <location>
        <position position="108"/>
    </location>
</feature>
<feature type="active site" description="Proton donor/acceptor" evidence="12 14">
    <location>
        <position position="134"/>
    </location>
</feature>
<evidence type="ECO:0000256" key="14">
    <source>
        <dbReference type="PIRSR" id="PIRSR001365-1"/>
    </source>
</evidence>
<comment type="similarity">
    <text evidence="3 12 13">Belongs to the DapA family.</text>
</comment>
<protein>
    <recommendedName>
        <fullName evidence="4 12">4-hydroxy-tetrahydrodipicolinate synthase</fullName>
        <shortName evidence="12">HTPA synthase</shortName>
        <ecNumber evidence="4 12">4.3.3.7</ecNumber>
    </recommendedName>
</protein>
<dbReference type="PIRSF" id="PIRSF001365">
    <property type="entry name" value="DHDPS"/>
    <property type="match status" value="1"/>
</dbReference>
<dbReference type="EMBL" id="CP046522">
    <property type="protein sequence ID" value="QGU94955.1"/>
    <property type="molecule type" value="Genomic_DNA"/>
</dbReference>
<evidence type="ECO:0000256" key="13">
    <source>
        <dbReference type="PIRNR" id="PIRNR001365"/>
    </source>
</evidence>
<dbReference type="HAMAP" id="MF_00418">
    <property type="entry name" value="DapA"/>
    <property type="match status" value="1"/>
</dbReference>
<proteinExistence type="inferred from homology"/>
<comment type="caution">
    <text evidence="12">Was originally thought to be a dihydrodipicolinate synthase (DHDPS), catalyzing the condensation of (S)-aspartate-beta-semialdehyde [(S)-ASA] and pyruvate to dihydrodipicolinate (DHDP). However, it was shown in E.coli that the product of the enzymatic reaction is not dihydrodipicolinate but in fact (4S)-4-hydroxy-2,3,4,5-tetrahydro-(2S)-dipicolinic acid (HTPA), and that the consecutive dehydration reaction leading to DHDP is not spontaneous but catalyzed by DapB.</text>
</comment>
<gene>
    <name evidence="12" type="primary">dapA</name>
    <name evidence="16" type="ORF">GOM49_07465</name>
</gene>
<dbReference type="InterPro" id="IPR020624">
    <property type="entry name" value="Schiff_base-form_aldolases_CS"/>
</dbReference>
<dbReference type="Proteomes" id="UP000422764">
    <property type="component" value="Chromosome"/>
</dbReference>
<dbReference type="PRINTS" id="PR00146">
    <property type="entry name" value="DHPICSNTHASE"/>
</dbReference>
<keyword evidence="8 12" id="KW-0457">Lysine biosynthesis</keyword>
<dbReference type="InterPro" id="IPR005263">
    <property type="entry name" value="DapA"/>
</dbReference>
<evidence type="ECO:0000256" key="1">
    <source>
        <dbReference type="ARBA" id="ARBA00003294"/>
    </source>
</evidence>
<evidence type="ECO:0000256" key="2">
    <source>
        <dbReference type="ARBA" id="ARBA00005120"/>
    </source>
</evidence>
<dbReference type="InterPro" id="IPR020625">
    <property type="entry name" value="Schiff_base-form_aldolases_AS"/>
</dbReference>
<keyword evidence="10 12" id="KW-0704">Schiff base</keyword>
<comment type="function">
    <text evidence="1 12">Catalyzes the condensation of (S)-aspartate-beta-semialdehyde [(S)-ASA] and pyruvate to 4-hydroxy-tetrahydrodipicolinate (HTPA).</text>
</comment>
<dbReference type="PROSITE" id="PS00666">
    <property type="entry name" value="DHDPS_2"/>
    <property type="match status" value="1"/>
</dbReference>
<evidence type="ECO:0000256" key="3">
    <source>
        <dbReference type="ARBA" id="ARBA00007592"/>
    </source>
</evidence>
<dbReference type="CDD" id="cd00950">
    <property type="entry name" value="DHDPS"/>
    <property type="match status" value="1"/>
</dbReference>
<dbReference type="SMART" id="SM01130">
    <property type="entry name" value="DHDPS"/>
    <property type="match status" value="1"/>
</dbReference>
<keyword evidence="6 12" id="KW-0028">Amino-acid biosynthesis</keyword>
<evidence type="ECO:0000313" key="16">
    <source>
        <dbReference type="EMBL" id="QGU94955.1"/>
    </source>
</evidence>
<evidence type="ECO:0000256" key="15">
    <source>
        <dbReference type="PIRSR" id="PIRSR001365-2"/>
    </source>
</evidence>
<evidence type="ECO:0000256" key="4">
    <source>
        <dbReference type="ARBA" id="ARBA00012086"/>
    </source>
</evidence>
<dbReference type="NCBIfam" id="TIGR00674">
    <property type="entry name" value="dapA"/>
    <property type="match status" value="1"/>
</dbReference>
<dbReference type="GO" id="GO:0008840">
    <property type="term" value="F:4-hydroxy-tetrahydrodipicolinate synthase activity"/>
    <property type="evidence" value="ECO:0007669"/>
    <property type="project" value="UniProtKB-UniRule"/>
</dbReference>
<feature type="active site" description="Schiff-base intermediate with substrate" evidence="12 14">
    <location>
        <position position="162"/>
    </location>
</feature>
<evidence type="ECO:0000313" key="17">
    <source>
        <dbReference type="Proteomes" id="UP000422764"/>
    </source>
</evidence>
<accession>A0A6I6FAZ7</accession>
<keyword evidence="17" id="KW-1185">Reference proteome</keyword>
<feature type="binding site" evidence="12 15">
    <location>
        <position position="204"/>
    </location>
    <ligand>
        <name>pyruvate</name>
        <dbReference type="ChEBI" id="CHEBI:15361"/>
    </ligand>
</feature>
<dbReference type="Gene3D" id="3.20.20.70">
    <property type="entry name" value="Aldolase class I"/>
    <property type="match status" value="1"/>
</dbReference>
<dbReference type="GO" id="GO:0005829">
    <property type="term" value="C:cytosol"/>
    <property type="evidence" value="ECO:0007669"/>
    <property type="project" value="TreeGrafter"/>
</dbReference>
<evidence type="ECO:0000256" key="8">
    <source>
        <dbReference type="ARBA" id="ARBA00023154"/>
    </source>
</evidence>
<sequence>MSLFKGSGVAIVTPFKNGRVDFEKLEELLNWHVESKTDAIIICGTTGEASTMTESEKKETIKFTVDVINKRIPVIAGTGSNNTAASISMSRWAESIGVDGLLVITPYYNKTTQKGILEHFKAINDNVNTPIIVYNVPSRTGLNIAPKTLLKLCDLKNITAIKEASGNISQIAEMKALCRDKIDIYSGNDDQIIPILSLGGIGVISVVANLYPKETHDICELYMNGKHGEALKLQLDMLPVINAIFIETNPIPVKTAMNLKGMVVGDLRLPLCSMEENNLKVLQSALDSYDKLIKEE</sequence>
<reference evidence="16 17" key="1">
    <citation type="submission" date="2019-12" db="EMBL/GenBank/DDBJ databases">
        <title>Genome sequenceing of Clostridium bovifaecis.</title>
        <authorList>
            <person name="Yao Y."/>
        </authorList>
    </citation>
    <scope>NUCLEOTIDE SEQUENCE [LARGE SCALE GENOMIC DNA]</scope>
    <source>
        <strain evidence="16 17">BXX</strain>
    </source>
</reference>
<evidence type="ECO:0000256" key="5">
    <source>
        <dbReference type="ARBA" id="ARBA00022490"/>
    </source>
</evidence>
<dbReference type="PANTHER" id="PTHR12128:SF66">
    <property type="entry name" value="4-HYDROXY-2-OXOGLUTARATE ALDOLASE, MITOCHONDRIAL"/>
    <property type="match status" value="1"/>
</dbReference>
<keyword evidence="7 12" id="KW-0220">Diaminopimelate biosynthesis</keyword>
<feature type="binding site" evidence="12 15">
    <location>
        <position position="46"/>
    </location>
    <ligand>
        <name>pyruvate</name>
        <dbReference type="ChEBI" id="CHEBI:15361"/>
    </ligand>
</feature>
<organism evidence="16 17">
    <name type="scientific">Clostridium bovifaecis</name>
    <dbReference type="NCBI Taxonomy" id="2184719"/>
    <lineage>
        <taxon>Bacteria</taxon>
        <taxon>Bacillati</taxon>
        <taxon>Bacillota</taxon>
        <taxon>Clostridia</taxon>
        <taxon>Eubacteriales</taxon>
        <taxon>Clostridiaceae</taxon>
        <taxon>Clostridium</taxon>
    </lineage>
</organism>
<dbReference type="Pfam" id="PF00701">
    <property type="entry name" value="DHDPS"/>
    <property type="match status" value="1"/>
</dbReference>
<dbReference type="InterPro" id="IPR002220">
    <property type="entry name" value="DapA-like"/>
</dbReference>
<dbReference type="SUPFAM" id="SSF51569">
    <property type="entry name" value="Aldolase"/>
    <property type="match status" value="1"/>
</dbReference>